<evidence type="ECO:0000313" key="1">
    <source>
        <dbReference type="EMBL" id="RKJ98678.1"/>
    </source>
</evidence>
<evidence type="ECO:0000313" key="2">
    <source>
        <dbReference type="Proteomes" id="UP000216225"/>
    </source>
</evidence>
<organism evidence="1 2">
    <name type="scientific">Alicycliphilus denitrificans</name>
    <dbReference type="NCBI Taxonomy" id="179636"/>
    <lineage>
        <taxon>Bacteria</taxon>
        <taxon>Pseudomonadati</taxon>
        <taxon>Pseudomonadota</taxon>
        <taxon>Betaproteobacteria</taxon>
        <taxon>Burkholderiales</taxon>
        <taxon>Comamonadaceae</taxon>
        <taxon>Alicycliphilus</taxon>
    </lineage>
</organism>
<name>A0A3R7IUG2_9BURK</name>
<accession>A0A3R7IUG2</accession>
<dbReference type="EMBL" id="NKDB02000001">
    <property type="protein sequence ID" value="RKJ98678.1"/>
    <property type="molecule type" value="Genomic_DNA"/>
</dbReference>
<reference evidence="1 2" key="1">
    <citation type="submission" date="2018-09" db="EMBL/GenBank/DDBJ databases">
        <title>Genome comparison of Alicycliphilus sp. BQ1, a polyurethanolytic bacterium, with its closest phylogenetic relatives Alicycliphilus denitrificans BC and K601, unable to attack polyurethane.</title>
        <authorList>
            <person name="Loza-Tavera H."/>
            <person name="Lozano L."/>
            <person name="Cevallos M."/>
            <person name="Maya-Lucas O."/>
            <person name="Garcia-Mena J."/>
            <person name="Hernandez J."/>
        </authorList>
    </citation>
    <scope>NUCLEOTIDE SEQUENCE [LARGE SCALE GENOMIC DNA]</scope>
    <source>
        <strain evidence="1 2">BQ1</strain>
    </source>
</reference>
<dbReference type="Proteomes" id="UP000216225">
    <property type="component" value="Unassembled WGS sequence"/>
</dbReference>
<protein>
    <submittedName>
        <fullName evidence="1">Uncharacterized protein</fullName>
    </submittedName>
</protein>
<sequence length="175" mass="19896">MSKFWYVAGELTEVQRYINVPMRWCEQYPARERREFWLTRTDGIDQEVKLVVHSRSMPARRGHEVCVLLLGELVVGLVNLSTGRRVNFITADPPLLLRRCDVLAAVGIFVSGAIVAASWDVRSLLLTVPLSLLYVPCRALGRLLWRTRLRGQVGRGLDMALTAASDEPPRLWRVK</sequence>
<dbReference type="AlphaFoldDB" id="A0A3R7IUG2"/>
<proteinExistence type="predicted"/>
<gene>
    <name evidence="1" type="ORF">CE154_002640</name>
</gene>
<comment type="caution">
    <text evidence="1">The sequence shown here is derived from an EMBL/GenBank/DDBJ whole genome shotgun (WGS) entry which is preliminary data.</text>
</comment>
<dbReference type="RefSeq" id="WP_094434916.1">
    <property type="nucleotide sequence ID" value="NZ_NKDB02000001.1"/>
</dbReference>